<dbReference type="InterPro" id="IPR019337">
    <property type="entry name" value="Telomere_length_regulation_dom"/>
</dbReference>
<organism evidence="12 13">
    <name type="scientific">Xiphorhynchus elegans</name>
    <name type="common">elegant woodcreeper</name>
    <dbReference type="NCBI Taxonomy" id="269412"/>
    <lineage>
        <taxon>Eukaryota</taxon>
        <taxon>Metazoa</taxon>
        <taxon>Chordata</taxon>
        <taxon>Craniata</taxon>
        <taxon>Vertebrata</taxon>
        <taxon>Euteleostomi</taxon>
        <taxon>Archelosauria</taxon>
        <taxon>Archosauria</taxon>
        <taxon>Dinosauria</taxon>
        <taxon>Saurischia</taxon>
        <taxon>Theropoda</taxon>
        <taxon>Coelurosauria</taxon>
        <taxon>Aves</taxon>
        <taxon>Neognathae</taxon>
        <taxon>Neoaves</taxon>
        <taxon>Telluraves</taxon>
        <taxon>Australaves</taxon>
        <taxon>Passeriformes</taxon>
        <taxon>Dendrocolaptidae</taxon>
        <taxon>Xiphorhynchus</taxon>
    </lineage>
</organism>
<keyword evidence="8" id="KW-0539">Nucleus</keyword>
<gene>
    <name evidence="12" type="primary">Telo2</name>
    <name evidence="12" type="ORF">XIPELE_R12310</name>
</gene>
<dbReference type="FunFam" id="1.25.40.720:FF:000003">
    <property type="entry name" value="Telomere length regulation protein TEL2 homolog"/>
    <property type="match status" value="1"/>
</dbReference>
<feature type="non-terminal residue" evidence="12">
    <location>
        <position position="632"/>
    </location>
</feature>
<evidence type="ECO:0000256" key="1">
    <source>
        <dbReference type="ARBA" id="ARBA00004123"/>
    </source>
</evidence>
<accession>A0A7L3PZY7</accession>
<name>A0A7L3PZY7_9DEND</name>
<protein>
    <recommendedName>
        <fullName evidence="5">Telomere length regulation protein TEL2 homolog</fullName>
    </recommendedName>
</protein>
<comment type="subcellular location">
    <subcellularLocation>
        <location evidence="3">Cytoplasm</location>
    </subcellularLocation>
    <subcellularLocation>
        <location evidence="2">Membrane</location>
    </subcellularLocation>
    <subcellularLocation>
        <location evidence="1">Nucleus</location>
    </subcellularLocation>
</comment>
<evidence type="ECO:0000256" key="9">
    <source>
        <dbReference type="SAM" id="MobiDB-lite"/>
    </source>
</evidence>
<dbReference type="InterPro" id="IPR057348">
    <property type="entry name" value="TELO2_ARM"/>
</dbReference>
<evidence type="ECO:0000256" key="3">
    <source>
        <dbReference type="ARBA" id="ARBA00004496"/>
    </source>
</evidence>
<proteinExistence type="inferred from homology"/>
<comment type="similarity">
    <text evidence="4">Belongs to the TEL2 family.</text>
</comment>
<dbReference type="GO" id="GO:0005634">
    <property type="term" value="C:nucleus"/>
    <property type="evidence" value="ECO:0007669"/>
    <property type="project" value="UniProtKB-SubCell"/>
</dbReference>
<comment type="caution">
    <text evidence="12">The sequence shown here is derived from an EMBL/GenBank/DDBJ whole genome shotgun (WGS) entry which is preliminary data.</text>
</comment>
<dbReference type="FunFam" id="1.25.40.720:FF:000001">
    <property type="entry name" value="Telomere length regulation protein TEL2"/>
    <property type="match status" value="1"/>
</dbReference>
<dbReference type="EMBL" id="VZUH01088945">
    <property type="protein sequence ID" value="NXU95090.1"/>
    <property type="molecule type" value="Genomic_DNA"/>
</dbReference>
<feature type="region of interest" description="Disordered" evidence="9">
    <location>
        <begin position="433"/>
        <end position="452"/>
    </location>
</feature>
<evidence type="ECO:0000259" key="11">
    <source>
        <dbReference type="Pfam" id="PF25320"/>
    </source>
</evidence>
<feature type="non-terminal residue" evidence="12">
    <location>
        <position position="1"/>
    </location>
</feature>
<evidence type="ECO:0000256" key="8">
    <source>
        <dbReference type="ARBA" id="ARBA00023242"/>
    </source>
</evidence>
<dbReference type="GO" id="GO:0051083">
    <property type="term" value="P:'de novo' cotranslational protein folding"/>
    <property type="evidence" value="ECO:0007669"/>
    <property type="project" value="TreeGrafter"/>
</dbReference>
<dbReference type="AlphaFoldDB" id="A0A7L3PZY7"/>
<keyword evidence="7" id="KW-0472">Membrane</keyword>
<evidence type="ECO:0000313" key="13">
    <source>
        <dbReference type="Proteomes" id="UP000551443"/>
    </source>
</evidence>
<dbReference type="GO" id="GO:0016020">
    <property type="term" value="C:membrane"/>
    <property type="evidence" value="ECO:0007669"/>
    <property type="project" value="UniProtKB-SubCell"/>
</dbReference>
<dbReference type="Pfam" id="PF25320">
    <property type="entry name" value="TELO2_ARM"/>
    <property type="match status" value="1"/>
</dbReference>
<evidence type="ECO:0000313" key="12">
    <source>
        <dbReference type="EMBL" id="NXU95090.1"/>
    </source>
</evidence>
<dbReference type="GO" id="GO:0005829">
    <property type="term" value="C:cytosol"/>
    <property type="evidence" value="ECO:0007669"/>
    <property type="project" value="TreeGrafter"/>
</dbReference>
<feature type="domain" description="TELO2 ARM repeat" evidence="11">
    <location>
        <begin position="129"/>
        <end position="225"/>
    </location>
</feature>
<dbReference type="Proteomes" id="UP000551443">
    <property type="component" value="Unassembled WGS sequence"/>
</dbReference>
<feature type="compositionally biased region" description="Acidic residues" evidence="9">
    <location>
        <begin position="285"/>
        <end position="298"/>
    </location>
</feature>
<dbReference type="GO" id="GO:0042162">
    <property type="term" value="F:telomeric DNA binding"/>
    <property type="evidence" value="ECO:0007669"/>
    <property type="project" value="TreeGrafter"/>
</dbReference>
<evidence type="ECO:0000259" key="10">
    <source>
        <dbReference type="Pfam" id="PF10193"/>
    </source>
</evidence>
<dbReference type="Pfam" id="PF10193">
    <property type="entry name" value="Telomere_reg-2"/>
    <property type="match status" value="1"/>
</dbReference>
<reference evidence="12 13" key="1">
    <citation type="submission" date="2019-09" db="EMBL/GenBank/DDBJ databases">
        <title>Bird 10,000 Genomes (B10K) Project - Family phase.</title>
        <authorList>
            <person name="Zhang G."/>
        </authorList>
    </citation>
    <scope>NUCLEOTIDE SEQUENCE [LARGE SCALE GENOMIC DNA]</scope>
    <source>
        <strain evidence="12">OUT-0059</strain>
        <tissue evidence="12">Muscle</tissue>
    </source>
</reference>
<dbReference type="GO" id="GO:0051879">
    <property type="term" value="F:Hsp90 protein binding"/>
    <property type="evidence" value="ECO:0007669"/>
    <property type="project" value="TreeGrafter"/>
</dbReference>
<feature type="domain" description="Telomere length regulation protein conserved" evidence="10">
    <location>
        <begin position="315"/>
        <end position="423"/>
    </location>
</feature>
<dbReference type="Gene3D" id="1.25.40.720">
    <property type="entry name" value="Telomere length regulation protein 2, C-terminal domain"/>
    <property type="match status" value="2"/>
</dbReference>
<evidence type="ECO:0000256" key="6">
    <source>
        <dbReference type="ARBA" id="ARBA00022490"/>
    </source>
</evidence>
<feature type="region of interest" description="Disordered" evidence="9">
    <location>
        <begin position="249"/>
        <end position="298"/>
    </location>
</feature>
<evidence type="ECO:0000256" key="4">
    <source>
        <dbReference type="ARBA" id="ARBA00006133"/>
    </source>
</evidence>
<keyword evidence="6" id="KW-0963">Cytoplasm</keyword>
<evidence type="ECO:0000256" key="5">
    <source>
        <dbReference type="ARBA" id="ARBA00018231"/>
    </source>
</evidence>
<dbReference type="PANTHER" id="PTHR15830">
    <property type="entry name" value="TELOMERE LENGTH REGULATION PROTEIN TEL2 FAMILY MEMBER"/>
    <property type="match status" value="1"/>
</dbReference>
<keyword evidence="13" id="KW-1185">Reference proteome</keyword>
<evidence type="ECO:0000256" key="7">
    <source>
        <dbReference type="ARBA" id="ARBA00023136"/>
    </source>
</evidence>
<dbReference type="InterPro" id="IPR051970">
    <property type="entry name" value="TEL2_Regulation"/>
</dbReference>
<dbReference type="InterPro" id="IPR038528">
    <property type="entry name" value="TEL2_C_sf"/>
</dbReference>
<evidence type="ECO:0000256" key="2">
    <source>
        <dbReference type="ARBA" id="ARBA00004370"/>
    </source>
</evidence>
<sequence length="632" mass="70679">LSLFPGGLDCSISFVSHVLGKVCIHGRQKEILGVLVPQLTELTKSDLIWQRICWRLLECVPDRWMEAVVLGFVQRAPGADVLSRLLGNLVVKNKKAQFVVTQKMLLLQYGHTTVVLQNLLGYLSLDSLRRALLLTVLQELLETWSSSSAVKHSPPEQQLYISKAILICLSHLKEPEIESCRQELLTSMMEGVKCHLDSSLPQLRRLGMVVAESISSKINTQGPVLSFEYEDDDETRELKSLLVQTPPLCVVPSLPDDDRSEKADAAEPLAPESNKESQTAAPVVPDEESDAELDSDDDLVPYDMSEDKELKVKAPVYIRDCIEVLTGAEDVDRWEATVKALESLVRRNPAATREVSVELAKILLHLEEKTCIEGFVELRQRAQVAVLTTDPIPVSKYLTSQFYSLNYSLRQRMDILDVLVLAAQELSCPRIHGKTKHSGAQKPRVQLLPGSDSSKDWRTIVDERIKSKTRRFATGQCHVELPSGPNEFNSVAGHFFFPLIQHFDRPLTTFDLLGEDHLVLGRLVHTLAVLMYLAVNTVAVTAMGKALLEFVWTLRFHTDSYVRQGLLSCVSSLLLSVPAQLLLTDMAEELLETQSWLGDVVEKDPNGDCRRLALQNLLLMENLKKKLEAVPS</sequence>
<dbReference type="PANTHER" id="PTHR15830:SF10">
    <property type="entry name" value="TELOMERE LENGTH REGULATION PROTEIN TEL2 HOMOLOG"/>
    <property type="match status" value="1"/>
</dbReference>
<feature type="compositionally biased region" description="Basic and acidic residues" evidence="9">
    <location>
        <begin position="256"/>
        <end position="265"/>
    </location>
</feature>